<feature type="region of interest" description="Disordered" evidence="1">
    <location>
        <begin position="377"/>
        <end position="417"/>
    </location>
</feature>
<keyword evidence="2" id="KW-1133">Transmembrane helix</keyword>
<keyword evidence="2" id="KW-0472">Membrane</keyword>
<dbReference type="InterPro" id="IPR051673">
    <property type="entry name" value="SSDNA_exonuclease_RecJ"/>
</dbReference>
<feature type="compositionally biased region" description="Basic and acidic residues" evidence="1">
    <location>
        <begin position="407"/>
        <end position="417"/>
    </location>
</feature>
<feature type="region of interest" description="Disordered" evidence="1">
    <location>
        <begin position="1"/>
        <end position="34"/>
    </location>
</feature>
<evidence type="ECO:0000256" key="2">
    <source>
        <dbReference type="SAM" id="Phobius"/>
    </source>
</evidence>
<keyword evidence="4" id="KW-1185">Reference proteome</keyword>
<dbReference type="Gene3D" id="3.90.1640.30">
    <property type="match status" value="1"/>
</dbReference>
<dbReference type="Proteomes" id="UP000308730">
    <property type="component" value="Unassembled WGS sequence"/>
</dbReference>
<name>A0A4V3XGH6_9APHY</name>
<dbReference type="AlphaFoldDB" id="A0A4V3XGH6"/>
<sequence>MSHINAPKRFWNTANSSDEEGSQTSEDGPWPAPAKDMEAARTFLKECALKHERTLILPDKDADGLCASLIIYRTLVLLGLPPTLFFIHFVVKGSNIHNEDERERMQAYGAKYVIAVDQGSRGGAPLVGKPGEFSGEHLHPPVASRLQLQVLWHMYCADLCIRINMKWVEPWPAEDMKTCVKTYTKQVLSDVVRLVNAPRRTASYDVSAAWQALLYTTNPRTITAALTNSTPSYIRRLYHAQGEVKAETDRWTHSAPKFSGDGRIALIRISSSAQIHPLIATRWANTLKSSKLEIVMCANDTYLPGSMTNFSCRVARCASARSGGNAVDIIDTLKEYASRVSGLREGMGDNFARGHKEASGGIVRTDDFERLWGVMLESQPAQGQGESPKRKKRKSDAQQQSNTLEGWIKKGVETSPP</sequence>
<dbReference type="InterPro" id="IPR038763">
    <property type="entry name" value="DHH_sf"/>
</dbReference>
<dbReference type="SUPFAM" id="SSF64182">
    <property type="entry name" value="DHH phosphoesterases"/>
    <property type="match status" value="1"/>
</dbReference>
<evidence type="ECO:0000256" key="1">
    <source>
        <dbReference type="SAM" id="MobiDB-lite"/>
    </source>
</evidence>
<comment type="caution">
    <text evidence="3">The sequence shown here is derived from an EMBL/GenBank/DDBJ whole genome shotgun (WGS) entry which is preliminary data.</text>
</comment>
<dbReference type="PANTHER" id="PTHR30255">
    <property type="entry name" value="SINGLE-STRANDED-DNA-SPECIFIC EXONUCLEASE RECJ"/>
    <property type="match status" value="1"/>
</dbReference>
<dbReference type="PANTHER" id="PTHR30255:SF2">
    <property type="entry name" value="SINGLE-STRANDED-DNA-SPECIFIC EXONUCLEASE RECJ"/>
    <property type="match status" value="1"/>
</dbReference>
<accession>A0A4V3XGH6</accession>
<proteinExistence type="predicted"/>
<organism evidence="3 4">
    <name type="scientific">Antrodiella citrinella</name>
    <dbReference type="NCBI Taxonomy" id="2447956"/>
    <lineage>
        <taxon>Eukaryota</taxon>
        <taxon>Fungi</taxon>
        <taxon>Dikarya</taxon>
        <taxon>Basidiomycota</taxon>
        <taxon>Agaricomycotina</taxon>
        <taxon>Agaricomycetes</taxon>
        <taxon>Polyporales</taxon>
        <taxon>Steccherinaceae</taxon>
        <taxon>Antrodiella</taxon>
    </lineage>
</organism>
<protein>
    <submittedName>
        <fullName evidence="3">Uncharacterized protein</fullName>
    </submittedName>
</protein>
<feature type="transmembrane region" description="Helical" evidence="2">
    <location>
        <begin position="70"/>
        <end position="91"/>
    </location>
</feature>
<evidence type="ECO:0000313" key="3">
    <source>
        <dbReference type="EMBL" id="THH21433.1"/>
    </source>
</evidence>
<feature type="compositionally biased region" description="Polar residues" evidence="1">
    <location>
        <begin position="12"/>
        <end position="26"/>
    </location>
</feature>
<dbReference type="OrthoDB" id="284473at2759"/>
<reference evidence="3 4" key="1">
    <citation type="submission" date="2019-02" db="EMBL/GenBank/DDBJ databases">
        <title>Genome sequencing of the rare red list fungi Antrodiella citrinella (Flaviporus citrinellus).</title>
        <authorList>
            <person name="Buettner E."/>
            <person name="Kellner H."/>
        </authorList>
    </citation>
    <scope>NUCLEOTIDE SEQUENCE [LARGE SCALE GENOMIC DNA]</scope>
    <source>
        <strain evidence="3 4">DSM 108506</strain>
    </source>
</reference>
<keyword evidence="2" id="KW-0812">Transmembrane</keyword>
<gene>
    <name evidence="3" type="ORF">EUX98_g8386</name>
</gene>
<evidence type="ECO:0000313" key="4">
    <source>
        <dbReference type="Proteomes" id="UP000308730"/>
    </source>
</evidence>
<dbReference type="EMBL" id="SGPM01000451">
    <property type="protein sequence ID" value="THH21433.1"/>
    <property type="molecule type" value="Genomic_DNA"/>
</dbReference>